<dbReference type="PANTHER" id="PTHR10039">
    <property type="entry name" value="AMELOGENIN"/>
    <property type="match status" value="1"/>
</dbReference>
<dbReference type="PANTHER" id="PTHR10039:SF14">
    <property type="entry name" value="NACHT DOMAIN-CONTAINING PROTEIN"/>
    <property type="match status" value="1"/>
</dbReference>
<evidence type="ECO:0000313" key="4">
    <source>
        <dbReference type="Proteomes" id="UP000598146"/>
    </source>
</evidence>
<dbReference type="EMBL" id="JADQTO010000012">
    <property type="protein sequence ID" value="MBG0564866.1"/>
    <property type="molecule type" value="Genomic_DNA"/>
</dbReference>
<feature type="domain" description="Nephrocystin 3-like N-terminal" evidence="2">
    <location>
        <begin position="14"/>
        <end position="189"/>
    </location>
</feature>
<dbReference type="AlphaFoldDB" id="A0A931CE41"/>
<keyword evidence="4" id="KW-1185">Reference proteome</keyword>
<proteinExistence type="predicted"/>
<organism evidence="3 4">
    <name type="scientific">Actinoplanes aureus</name>
    <dbReference type="NCBI Taxonomy" id="2792083"/>
    <lineage>
        <taxon>Bacteria</taxon>
        <taxon>Bacillati</taxon>
        <taxon>Actinomycetota</taxon>
        <taxon>Actinomycetes</taxon>
        <taxon>Micromonosporales</taxon>
        <taxon>Micromonosporaceae</taxon>
        <taxon>Actinoplanes</taxon>
    </lineage>
</organism>
<protein>
    <recommendedName>
        <fullName evidence="2">Nephrocystin 3-like N-terminal domain-containing protein</fullName>
    </recommendedName>
</protein>
<gene>
    <name evidence="3" type="ORF">I4J89_25785</name>
</gene>
<reference evidence="3" key="1">
    <citation type="submission" date="2020-11" db="EMBL/GenBank/DDBJ databases">
        <title>Isolation and identification of active actinomycetes.</title>
        <authorList>
            <person name="Sun X."/>
        </authorList>
    </citation>
    <scope>NUCLEOTIDE SEQUENCE</scope>
    <source>
        <strain evidence="3">NEAU-A11</strain>
    </source>
</reference>
<evidence type="ECO:0000313" key="3">
    <source>
        <dbReference type="EMBL" id="MBG0564866.1"/>
    </source>
</evidence>
<name>A0A931CE41_9ACTN</name>
<sequence>MEQFVGRTWVLDLVGSWLRTGEERFLLLVARPGWGKTAVARWLTGDATRLRDAWAATYFCVARGQRGTVQPGQFTEDLAGQLARDPAYAAALMEANASARFDIDIKVGTNRGTVAAVEKLLLGQQDPEEAYQRAVRAPLRRLPPHETDRVILVDALDESLTVSGRTTIAALLAGSGDLPEGVRFVLTTRPDPRVLELFDDARIVDLHEPAFRARTRADLTEYVTARLPGGDVERLVETADGNFLYARWVLDEMAEGRRTDLATLPRGLFGLYRDFLDRLLPDDTDIWLDRYEPLFGCLTVANPAAPDANLPRWLGWPRGNVSRRLRDVSQLVEYVPDSGYRLYHRSVTEFLAAYRYRDNGGWHDNKFFVEPAAHHERIARYYLERIAGEWAGDWSRCDTYGINQLVGHLRAACELSEDGDAADLYRVALDPGFQAAQQDRTGGIHVTLNGLRSALEVAVTGGPGGLLPALRCVASFRRLTGGESLSRAVFAAIEAKDFRQAVKKMSHYTTGPETGLWTTVLQLYVAWEAAAAGASDQVGDLVTRSVAYRSELADALRAAVARVPVDAGAADPSAESRIERAVERLERATTDGETEAASGFAFVEQRVDPLMDPETSADVVIDIEQGLRRLIAAGRRRDLLDRALAAVLHNPYPRYRDTALQALGVAALASPDHGWAAFRLRKILRAGLDDEGVTFTFDLPAMVAAACRRRGIAAPGLDQYVEQGAGTADVWGTRLRALSAQAAAAFRHGDAKRAALLLEAGRQTEITYAGYGVTAALALVDRCDEIGRPDLADTAQWGNGGNLTLPELAADFATRVYDRLFGLERIALVREHAEWRAEPVPDQEVVAGRLAHLPDRDTRAAYRNHVAARWGASPDRRVAARVGSLVPGALFDATGLDALLARLAAAALPALTDAQVRDLAALVEAGFTTGRPWRFGQWR</sequence>
<dbReference type="SUPFAM" id="SSF52540">
    <property type="entry name" value="P-loop containing nucleoside triphosphate hydrolases"/>
    <property type="match status" value="1"/>
</dbReference>
<dbReference type="InterPro" id="IPR056884">
    <property type="entry name" value="NPHP3-like_N"/>
</dbReference>
<evidence type="ECO:0000256" key="1">
    <source>
        <dbReference type="ARBA" id="ARBA00022737"/>
    </source>
</evidence>
<evidence type="ECO:0000259" key="2">
    <source>
        <dbReference type="Pfam" id="PF24883"/>
    </source>
</evidence>
<keyword evidence="1" id="KW-0677">Repeat</keyword>
<comment type="caution">
    <text evidence="3">The sequence shown here is derived from an EMBL/GenBank/DDBJ whole genome shotgun (WGS) entry which is preliminary data.</text>
</comment>
<accession>A0A931CE41</accession>
<dbReference type="InterPro" id="IPR027417">
    <property type="entry name" value="P-loop_NTPase"/>
</dbReference>
<dbReference type="Proteomes" id="UP000598146">
    <property type="component" value="Unassembled WGS sequence"/>
</dbReference>
<dbReference type="Pfam" id="PF24883">
    <property type="entry name" value="NPHP3_N"/>
    <property type="match status" value="1"/>
</dbReference>
<dbReference type="RefSeq" id="WP_196416635.1">
    <property type="nucleotide sequence ID" value="NZ_JADQTO010000012.1"/>
</dbReference>